<evidence type="ECO:0000313" key="1">
    <source>
        <dbReference type="Proteomes" id="UP000095286"/>
    </source>
</evidence>
<accession>A0AC35TRU3</accession>
<dbReference type="Proteomes" id="UP000095286">
    <property type="component" value="Unplaced"/>
</dbReference>
<dbReference type="WBParaSite" id="RSKR_0000364100.1">
    <property type="protein sequence ID" value="RSKR_0000364100.1"/>
    <property type="gene ID" value="RSKR_0000364100"/>
</dbReference>
<name>A0AC35TRU3_9BILA</name>
<evidence type="ECO:0000313" key="2">
    <source>
        <dbReference type="WBParaSite" id="RSKR_0000364100.1"/>
    </source>
</evidence>
<proteinExistence type="predicted"/>
<sequence>MCIDAWNYYFELDEMNQKSYDILMSLVNSKNQRHAATLSIGVEKKASSIFSDNEGKKEKKLEEINRDILRDAEELVDYVEKKFPHVLSKMERIASRFHAVNLTAYLGALTPSEKALLEHKGRSIIYSLDDLPPPRKLINDLLQEEGKTSVWFSCALGYYHAKRFEDFQTVLEKAVEVAESCVVRDDVQILKLYDALASYYIRLWQKERDKEKKIQWYQKATNLYTIGDKIQMYNQHHLLSRAYFCLLEGKKFEQSDAQFKFVLNTAPDNIPALLGNACVQYNRSNYREALSLYKKCLMLNPNGSAKVRLGIGYCLHQLGYVTKAKIAFERVLQLEPENPHALTALAIITFNSVADAADAKKGAQYLIKSFKVDPDNSTTINQLATFMFYKKEYEKSEKYANLGLQLSEKDFLKAESHYLLGRCFHQQNETELAIKHYTQAITIRPDKYLLPRFGLGQLLVKTREYEKAIECFEKIIETYPKDVNTKKALVMLYIRSPGERIDIKLKRETTVKNSLVELLAGTRLNDPTLLVENARYLERYDVESSINEIKKVIDIYQAKAVEEQVVPIELYNNLGVYLFLNKIYNEAHKIFIDCLSTLRKQRDKDESEAKRLELTLNYNLARSMEELGYSDKALSVYDSITEWQATYAEAFIRKGKIAQCKGDFRTASEEFSKIIAFNPRNVDALTCLGCLHMERKEYKHAQEKFDKIIKIPEHKNDPFAHLALGTIWLQQLYAPNRVKSKDEIHVTRAYEFFAKVLRNYPKNIYAANGIAILLAFNAQYDEARECFASVRENSFGIKDAWINLAHVYAMQKNNLNAIKMYRAAIERFGLSQDCPILMSLSKAYWKNGDLENAREYMEKAVNVDCWNVYAKFNLARIYQHLALKVMDTHKPPVNDLENAISYFKESQQMFGMVGDILADDELRYMWKYVNPEQSKELSSKCEAYLIQANASRDTAVKHEQEKNLLKIQQDQAKEEFEKEREEAEKLKKDKQLKRLMEMKEAREAFLNMTKDSLKLPDIPDDKRASKGGGGRKKKTATDDFVVSENEEEHENRRKRKTGSRKKRDHNESAAGGGAPSDESEDEERSSKRKGKKVEENLSAKQSAKIKSRAIVSSSEDSSDDNVKKDISPTPAEDRAPVERFAAINSSDSDSNSD</sequence>
<reference evidence="2" key="1">
    <citation type="submission" date="2016-11" db="UniProtKB">
        <authorList>
            <consortium name="WormBaseParasite"/>
        </authorList>
    </citation>
    <scope>IDENTIFICATION</scope>
    <source>
        <strain evidence="2">KR3021</strain>
    </source>
</reference>
<organism evidence="1 2">
    <name type="scientific">Rhabditophanes sp. KR3021</name>
    <dbReference type="NCBI Taxonomy" id="114890"/>
    <lineage>
        <taxon>Eukaryota</taxon>
        <taxon>Metazoa</taxon>
        <taxon>Ecdysozoa</taxon>
        <taxon>Nematoda</taxon>
        <taxon>Chromadorea</taxon>
        <taxon>Rhabditida</taxon>
        <taxon>Tylenchina</taxon>
        <taxon>Panagrolaimomorpha</taxon>
        <taxon>Strongyloidoidea</taxon>
        <taxon>Alloionematidae</taxon>
        <taxon>Rhabditophanes</taxon>
    </lineage>
</organism>
<protein>
    <submittedName>
        <fullName evidence="2">TPR_REGION domain-containing protein</fullName>
    </submittedName>
</protein>